<feature type="region of interest" description="Disordered" evidence="13">
    <location>
        <begin position="105"/>
        <end position="126"/>
    </location>
</feature>
<dbReference type="InterPro" id="IPR045864">
    <property type="entry name" value="aa-tRNA-synth_II/BPL/LPL"/>
</dbReference>
<dbReference type="InterPro" id="IPR012947">
    <property type="entry name" value="tRNA_SAD"/>
</dbReference>
<dbReference type="AlphaFoldDB" id="A0A8H5HJ71"/>
<protein>
    <recommendedName>
        <fullName evidence="12">Probable threonine--tRNA ligase, cytoplasmic</fullName>
        <ecNumber evidence="3">6.1.1.3</ecNumber>
    </recommendedName>
    <alternativeName>
        <fullName evidence="10">Threonyl-tRNA synthetase</fullName>
    </alternativeName>
</protein>
<evidence type="ECO:0000256" key="1">
    <source>
        <dbReference type="ARBA" id="ARBA00004496"/>
    </source>
</evidence>
<evidence type="ECO:0000259" key="14">
    <source>
        <dbReference type="PROSITE" id="PS50862"/>
    </source>
</evidence>
<evidence type="ECO:0000256" key="5">
    <source>
        <dbReference type="ARBA" id="ARBA00022598"/>
    </source>
</evidence>
<feature type="domain" description="TGS" evidence="15">
    <location>
        <begin position="167"/>
        <end position="229"/>
    </location>
</feature>
<gene>
    <name evidence="16" type="ORF">D9615_003307</name>
</gene>
<dbReference type="NCBIfam" id="TIGR00418">
    <property type="entry name" value="thrS"/>
    <property type="match status" value="1"/>
</dbReference>
<dbReference type="SUPFAM" id="SSF55186">
    <property type="entry name" value="ThrRS/AlaRS common domain"/>
    <property type="match status" value="1"/>
</dbReference>
<dbReference type="InterPro" id="IPR002314">
    <property type="entry name" value="aa-tRNA-synt_IIb"/>
</dbReference>
<dbReference type="SMART" id="SM00863">
    <property type="entry name" value="tRNA_SAD"/>
    <property type="match status" value="1"/>
</dbReference>
<dbReference type="Gene3D" id="3.30.930.10">
    <property type="entry name" value="Bira Bifunctional Protein, Domain 2"/>
    <property type="match status" value="1"/>
</dbReference>
<dbReference type="FunFam" id="3.30.980.10:FF:000005">
    <property type="entry name" value="Threonyl-tRNA synthetase, mitochondrial"/>
    <property type="match status" value="1"/>
</dbReference>
<dbReference type="GO" id="GO:0005739">
    <property type="term" value="C:mitochondrion"/>
    <property type="evidence" value="ECO:0007669"/>
    <property type="project" value="TreeGrafter"/>
</dbReference>
<keyword evidence="6" id="KW-0547">Nucleotide-binding</keyword>
<evidence type="ECO:0000256" key="8">
    <source>
        <dbReference type="ARBA" id="ARBA00022917"/>
    </source>
</evidence>
<dbReference type="EMBL" id="JAACJP010000005">
    <property type="protein sequence ID" value="KAF5384295.1"/>
    <property type="molecule type" value="Genomic_DNA"/>
</dbReference>
<dbReference type="InterPro" id="IPR004095">
    <property type="entry name" value="TGS"/>
</dbReference>
<dbReference type="Gene3D" id="3.30.980.10">
    <property type="entry name" value="Threonyl-trna Synthetase, Chain A, domain 2"/>
    <property type="match status" value="1"/>
</dbReference>
<dbReference type="PROSITE" id="PS51880">
    <property type="entry name" value="TGS"/>
    <property type="match status" value="1"/>
</dbReference>
<dbReference type="CDD" id="cd01667">
    <property type="entry name" value="TGS_ThrRS"/>
    <property type="match status" value="1"/>
</dbReference>
<keyword evidence="9" id="KW-0030">Aminoacyl-tRNA synthetase</keyword>
<dbReference type="InterPro" id="IPR036621">
    <property type="entry name" value="Anticodon-bd_dom_sf"/>
</dbReference>
<feature type="domain" description="Aminoacyl-transfer RNA synthetases class-II family profile" evidence="14">
    <location>
        <begin position="441"/>
        <end position="713"/>
    </location>
</feature>
<feature type="compositionally biased region" description="Basic and acidic residues" evidence="13">
    <location>
        <begin position="112"/>
        <end position="126"/>
    </location>
</feature>
<dbReference type="Proteomes" id="UP000565441">
    <property type="component" value="Unassembled WGS sequence"/>
</dbReference>
<name>A0A8H5HJ71_9AGAR</name>
<dbReference type="CDD" id="cd00860">
    <property type="entry name" value="ThrRS_anticodon"/>
    <property type="match status" value="1"/>
</dbReference>
<dbReference type="InterPro" id="IPR012676">
    <property type="entry name" value="TGS-like"/>
</dbReference>
<dbReference type="SUPFAM" id="SSF52954">
    <property type="entry name" value="Class II aaRS ABD-related"/>
    <property type="match status" value="1"/>
</dbReference>
<dbReference type="SUPFAM" id="SSF81271">
    <property type="entry name" value="TGS-like"/>
    <property type="match status" value="1"/>
</dbReference>
<keyword evidence="5" id="KW-0436">Ligase</keyword>
<proteinExistence type="inferred from homology"/>
<evidence type="ECO:0000256" key="11">
    <source>
        <dbReference type="ARBA" id="ARBA00049515"/>
    </source>
</evidence>
<dbReference type="Pfam" id="PF03129">
    <property type="entry name" value="HGTP_anticodon"/>
    <property type="match status" value="1"/>
</dbReference>
<dbReference type="InterPro" id="IPR018163">
    <property type="entry name" value="Thr/Ala-tRNA-synth_IIc_edit"/>
</dbReference>
<evidence type="ECO:0000256" key="12">
    <source>
        <dbReference type="ARBA" id="ARBA00072369"/>
    </source>
</evidence>
<evidence type="ECO:0000256" key="6">
    <source>
        <dbReference type="ARBA" id="ARBA00022741"/>
    </source>
</evidence>
<evidence type="ECO:0000259" key="15">
    <source>
        <dbReference type="PROSITE" id="PS51880"/>
    </source>
</evidence>
<dbReference type="Pfam" id="PF00587">
    <property type="entry name" value="tRNA-synt_2b"/>
    <property type="match status" value="1"/>
</dbReference>
<dbReference type="Gene3D" id="3.10.20.30">
    <property type="match status" value="1"/>
</dbReference>
<keyword evidence="7" id="KW-0067">ATP-binding</keyword>
<evidence type="ECO:0000313" key="17">
    <source>
        <dbReference type="Proteomes" id="UP000565441"/>
    </source>
</evidence>
<dbReference type="PRINTS" id="PR01047">
    <property type="entry name" value="TRNASYNTHTHR"/>
</dbReference>
<dbReference type="InterPro" id="IPR012675">
    <property type="entry name" value="Beta-grasp_dom_sf"/>
</dbReference>
<dbReference type="PROSITE" id="PS50862">
    <property type="entry name" value="AA_TRNA_LIGASE_II"/>
    <property type="match status" value="1"/>
</dbReference>
<evidence type="ECO:0000256" key="7">
    <source>
        <dbReference type="ARBA" id="ARBA00022840"/>
    </source>
</evidence>
<evidence type="ECO:0000256" key="13">
    <source>
        <dbReference type="SAM" id="MobiDB-lite"/>
    </source>
</evidence>
<dbReference type="InterPro" id="IPR002320">
    <property type="entry name" value="Thr-tRNA-ligase_IIa"/>
</dbReference>
<dbReference type="FunFam" id="3.40.50.800:FF:000003">
    <property type="entry name" value="Threonine--tRNA ligase 2, cytoplasmic"/>
    <property type="match status" value="1"/>
</dbReference>
<evidence type="ECO:0000256" key="10">
    <source>
        <dbReference type="ARBA" id="ARBA00031900"/>
    </source>
</evidence>
<dbReference type="GO" id="GO:0004829">
    <property type="term" value="F:threonine-tRNA ligase activity"/>
    <property type="evidence" value="ECO:0007669"/>
    <property type="project" value="UniProtKB-EC"/>
</dbReference>
<dbReference type="Gene3D" id="3.40.50.800">
    <property type="entry name" value="Anticodon-binding domain"/>
    <property type="match status" value="1"/>
</dbReference>
<comment type="caution">
    <text evidence="16">The sequence shown here is derived from an EMBL/GenBank/DDBJ whole genome shotgun (WGS) entry which is preliminary data.</text>
</comment>
<dbReference type="SUPFAM" id="SSF55681">
    <property type="entry name" value="Class II aaRS and biotin synthetases"/>
    <property type="match status" value="1"/>
</dbReference>
<organism evidence="16 17">
    <name type="scientific">Tricholomella constricta</name>
    <dbReference type="NCBI Taxonomy" id="117010"/>
    <lineage>
        <taxon>Eukaryota</taxon>
        <taxon>Fungi</taxon>
        <taxon>Dikarya</taxon>
        <taxon>Basidiomycota</taxon>
        <taxon>Agaricomycotina</taxon>
        <taxon>Agaricomycetes</taxon>
        <taxon>Agaricomycetidae</taxon>
        <taxon>Agaricales</taxon>
        <taxon>Tricholomatineae</taxon>
        <taxon>Lyophyllaceae</taxon>
        <taxon>Tricholomella</taxon>
    </lineage>
</organism>
<dbReference type="Pfam" id="PF02824">
    <property type="entry name" value="TGS"/>
    <property type="match status" value="1"/>
</dbReference>
<keyword evidence="17" id="KW-1185">Reference proteome</keyword>
<comment type="similarity">
    <text evidence="2">Belongs to the class-II aminoacyl-tRNA synthetase family.</text>
</comment>
<accession>A0A8H5HJ71</accession>
<evidence type="ECO:0000256" key="4">
    <source>
        <dbReference type="ARBA" id="ARBA00022490"/>
    </source>
</evidence>
<evidence type="ECO:0000256" key="9">
    <source>
        <dbReference type="ARBA" id="ARBA00023146"/>
    </source>
</evidence>
<evidence type="ECO:0000256" key="3">
    <source>
        <dbReference type="ARBA" id="ARBA00013163"/>
    </source>
</evidence>
<dbReference type="Pfam" id="PF07973">
    <property type="entry name" value="tRNA_SAD"/>
    <property type="match status" value="1"/>
</dbReference>
<sequence length="825" mass="94775">MIPYCSICNEACILCDREDKISEKIRFPCDLLPCSAGQRDLIDLWMLVQKLTRIQPFLRHRLSSCQRIPSLRNPNLYQSLPARFMAMAHPVASSSHPAQISALESPHAIPGNDKKPKENKEKKAKVVEGSSYPLELQPKPAFFDHRIKIFDELKVEYDEWVKAQPRDEVTITLPDGSERKGKSWETSPMDIAKEVSKSLSERIVIAKVDGQLWDLDRPLEGNCKLELLDFEHPEGMIMTDIALKVFWHSSAHVLGEAAERHYGCHLCLGPPTEDGFFYEMEIEDRPVSNTDYPSLEKVSESAIKEKQKFERLVVSKENLLKMFNYNKYKQYLIESKIPDGTSTTVYRCGPMIDLCVGPHIPHTGKIKAFMITKNSASYFLGDPTKESLQRIYGISFPDKKQLAEYKVFLAEAAKRDHRKIGKEQELFFFNDLSPGSCFFLPHGTRIYNSLVDLMRSEYFKRGYQEVISPNMYNSKLWETSGHWQNYKDDMFILDVEKEKWALKPMNCPGHCLIFDSRDRSYKELPIRMAEFGIIHRNEASGALTGLTRVRRFVQDDTHVFCMPSQLEEEIGYLFEFMEHVYGLFGFEFRLELSTRPDNFLGKIETWDEAEAQLTKALEKHHPGKWDLNPGDGAFYGPKIDITIRDALRRSFQCATIQLDFQLPERFNLKYRAAEDTNDPGRAPSRPVIIHRAILGSLERFIAIITEHFAGKWPFWLSPRQVLVIPVANPYKNYASEVTAQLSELGIYADVDNGENTLQKKIRNGEIAQYNFILVVGQDELDTRSVNVRNRDDVGSKARAQVVPFDEVAQKLVALKKSRSLENKLV</sequence>
<comment type="subcellular location">
    <subcellularLocation>
        <location evidence="1">Cytoplasm</location>
    </subcellularLocation>
</comment>
<dbReference type="PANTHER" id="PTHR11451:SF46">
    <property type="entry name" value="THREONINE--TRNA LIGASE"/>
    <property type="match status" value="1"/>
</dbReference>
<keyword evidence="8" id="KW-0648">Protein biosynthesis</keyword>
<keyword evidence="4" id="KW-0963">Cytoplasm</keyword>
<dbReference type="EC" id="6.1.1.3" evidence="3"/>
<dbReference type="GO" id="GO:0006435">
    <property type="term" value="P:threonyl-tRNA aminoacylation"/>
    <property type="evidence" value="ECO:0007669"/>
    <property type="project" value="InterPro"/>
</dbReference>
<reference evidence="16 17" key="1">
    <citation type="journal article" date="2020" name="ISME J.">
        <title>Uncovering the hidden diversity of litter-decomposition mechanisms in mushroom-forming fungi.</title>
        <authorList>
            <person name="Floudas D."/>
            <person name="Bentzer J."/>
            <person name="Ahren D."/>
            <person name="Johansson T."/>
            <person name="Persson P."/>
            <person name="Tunlid A."/>
        </authorList>
    </citation>
    <scope>NUCLEOTIDE SEQUENCE [LARGE SCALE GENOMIC DNA]</scope>
    <source>
        <strain evidence="16 17">CBS 661.87</strain>
    </source>
</reference>
<dbReference type="HAMAP" id="MF_00184">
    <property type="entry name" value="Thr_tRNA_synth"/>
    <property type="match status" value="1"/>
</dbReference>
<dbReference type="FunFam" id="3.10.20.30:FF:000006">
    <property type="entry name" value="Threonine--tRNA ligase, cytoplasmic"/>
    <property type="match status" value="1"/>
</dbReference>
<evidence type="ECO:0000313" key="16">
    <source>
        <dbReference type="EMBL" id="KAF5384295.1"/>
    </source>
</evidence>
<dbReference type="FunFam" id="3.30.930.10:FF:000019">
    <property type="entry name" value="Threonine--tRNA ligase"/>
    <property type="match status" value="1"/>
</dbReference>
<dbReference type="InterPro" id="IPR006195">
    <property type="entry name" value="aa-tRNA-synth_II"/>
</dbReference>
<dbReference type="GO" id="GO:0005524">
    <property type="term" value="F:ATP binding"/>
    <property type="evidence" value="ECO:0007669"/>
    <property type="project" value="UniProtKB-KW"/>
</dbReference>
<dbReference type="CDD" id="cd00771">
    <property type="entry name" value="ThrRS_core"/>
    <property type="match status" value="1"/>
</dbReference>
<dbReference type="InterPro" id="IPR033728">
    <property type="entry name" value="ThrRS_core"/>
</dbReference>
<dbReference type="InterPro" id="IPR004154">
    <property type="entry name" value="Anticodon-bd"/>
</dbReference>
<evidence type="ECO:0000256" key="2">
    <source>
        <dbReference type="ARBA" id="ARBA00008226"/>
    </source>
</evidence>
<comment type="catalytic activity">
    <reaction evidence="11">
        <text>tRNA(Thr) + L-threonine + ATP = L-threonyl-tRNA(Thr) + AMP + diphosphate + H(+)</text>
        <dbReference type="Rhea" id="RHEA:24624"/>
        <dbReference type="Rhea" id="RHEA-COMP:9670"/>
        <dbReference type="Rhea" id="RHEA-COMP:9704"/>
        <dbReference type="ChEBI" id="CHEBI:15378"/>
        <dbReference type="ChEBI" id="CHEBI:30616"/>
        <dbReference type="ChEBI" id="CHEBI:33019"/>
        <dbReference type="ChEBI" id="CHEBI:57926"/>
        <dbReference type="ChEBI" id="CHEBI:78442"/>
        <dbReference type="ChEBI" id="CHEBI:78534"/>
        <dbReference type="ChEBI" id="CHEBI:456215"/>
        <dbReference type="EC" id="6.1.1.3"/>
    </reaction>
</comment>
<dbReference type="OrthoDB" id="5423599at2759"/>
<dbReference type="InterPro" id="IPR047246">
    <property type="entry name" value="ThrRS_anticodon"/>
</dbReference>
<dbReference type="PANTHER" id="PTHR11451">
    <property type="entry name" value="THREONINE-TRNA LIGASE"/>
    <property type="match status" value="1"/>
</dbReference>